<name>A0ACC2WGR4_9TREE</name>
<accession>A0ACC2WGR4</accession>
<evidence type="ECO:0000313" key="1">
    <source>
        <dbReference type="EMBL" id="KAJ9110247.1"/>
    </source>
</evidence>
<evidence type="ECO:0000313" key="2">
    <source>
        <dbReference type="Proteomes" id="UP001241377"/>
    </source>
</evidence>
<sequence>MTAAPSTPPPKGVNGRKRKISPLPPADRPYICLGLEGSANKFGAGIISHSPNPNSTRSSTDIVKVLSNVRHTYITPPGQGFLPADTARHHKEWALKIIRKAVDDAGVSMQNVDVIAYTKGPGMGSPLQSVALVARTLSLLYNIPLIGVNHCVGHIEMGRHITKSNNPIILYVSGGNTQVIAYSQQKYRIFGETLDIAVGNCLDRFARVVGLPNDPAPGLNIELAARRGKRLLSLPYATKGMDVTLSGLLTATEQYISDARYRGPQANLGPGEDDDPANADKIITMEDLCFTLQETVFAMLVEITERAMAHVGSGDVLIVGGVGCNERLQQMMGIMASERNGRVFATDESLQNGSKDSISKEHGDAKVGNCCIDDIFHDVAHLALSEQIPD</sequence>
<keyword evidence="2" id="KW-1185">Reference proteome</keyword>
<dbReference type="Proteomes" id="UP001241377">
    <property type="component" value="Unassembled WGS sequence"/>
</dbReference>
<organism evidence="1 2">
    <name type="scientific">Naganishia cerealis</name>
    <dbReference type="NCBI Taxonomy" id="610337"/>
    <lineage>
        <taxon>Eukaryota</taxon>
        <taxon>Fungi</taxon>
        <taxon>Dikarya</taxon>
        <taxon>Basidiomycota</taxon>
        <taxon>Agaricomycotina</taxon>
        <taxon>Tremellomycetes</taxon>
        <taxon>Filobasidiales</taxon>
        <taxon>Filobasidiaceae</taxon>
        <taxon>Naganishia</taxon>
    </lineage>
</organism>
<comment type="caution">
    <text evidence="1">The sequence shown here is derived from an EMBL/GenBank/DDBJ whole genome shotgun (WGS) entry which is preliminary data.</text>
</comment>
<protein>
    <submittedName>
        <fullName evidence="1">tRNA threonylcarbamoyladenosine biosynthesis protein kae1</fullName>
    </submittedName>
</protein>
<gene>
    <name evidence="1" type="primary">KAE1_1</name>
    <name evidence="1" type="ORF">QFC19_001650</name>
</gene>
<proteinExistence type="predicted"/>
<reference evidence="1" key="1">
    <citation type="submission" date="2023-04" db="EMBL/GenBank/DDBJ databases">
        <title>Draft Genome sequencing of Naganishia species isolated from polar environments using Oxford Nanopore Technology.</title>
        <authorList>
            <person name="Leo P."/>
            <person name="Venkateswaran K."/>
        </authorList>
    </citation>
    <scope>NUCLEOTIDE SEQUENCE</scope>
    <source>
        <strain evidence="1">MNA-CCFEE 5261</strain>
    </source>
</reference>
<dbReference type="EMBL" id="JASBWR010000013">
    <property type="protein sequence ID" value="KAJ9110247.1"/>
    <property type="molecule type" value="Genomic_DNA"/>
</dbReference>